<sequence>MRIATKRGHVVVVKIHKHKRRGEDWQCCWFSFLQPMRKPLQNVVVLNRHFLAFVGSSALGMIIALGYKCAAQMDVATCARIPSIVKEWGSDTSEDADTVRNDVVLTISTSWRHLFRFHDVTCEREIVLNQRG</sequence>
<dbReference type="GeneID" id="106151026"/>
<organism evidence="2 3">
    <name type="scientific">Lingula anatina</name>
    <name type="common">Brachiopod</name>
    <name type="synonym">Lingula unguis</name>
    <dbReference type="NCBI Taxonomy" id="7574"/>
    <lineage>
        <taxon>Eukaryota</taxon>
        <taxon>Metazoa</taxon>
        <taxon>Spiralia</taxon>
        <taxon>Lophotrochozoa</taxon>
        <taxon>Brachiopoda</taxon>
        <taxon>Linguliformea</taxon>
        <taxon>Lingulata</taxon>
        <taxon>Lingulida</taxon>
        <taxon>Linguloidea</taxon>
        <taxon>Lingulidae</taxon>
        <taxon>Lingula</taxon>
    </lineage>
</organism>
<evidence type="ECO:0000256" key="1">
    <source>
        <dbReference type="SAM" id="Phobius"/>
    </source>
</evidence>
<keyword evidence="2" id="KW-1185">Reference proteome</keyword>
<dbReference type="RefSeq" id="XP_013379541.1">
    <property type="nucleotide sequence ID" value="XM_013524087.1"/>
</dbReference>
<gene>
    <name evidence="3" type="primary">LOC106151026</name>
</gene>
<dbReference type="Proteomes" id="UP000085678">
    <property type="component" value="Unplaced"/>
</dbReference>
<feature type="transmembrane region" description="Helical" evidence="1">
    <location>
        <begin position="45"/>
        <end position="67"/>
    </location>
</feature>
<evidence type="ECO:0000313" key="3">
    <source>
        <dbReference type="RefSeq" id="XP_013379541.1"/>
    </source>
</evidence>
<name>A0A1S3H234_LINAN</name>
<keyword evidence="1" id="KW-0812">Transmembrane</keyword>
<reference evidence="3" key="1">
    <citation type="submission" date="2025-08" db="UniProtKB">
        <authorList>
            <consortium name="RefSeq"/>
        </authorList>
    </citation>
    <scope>IDENTIFICATION</scope>
    <source>
        <tissue evidence="3">Gonads</tissue>
    </source>
</reference>
<protein>
    <submittedName>
        <fullName evidence="3">Uncharacterized protein LOC106151026</fullName>
    </submittedName>
</protein>
<keyword evidence="1" id="KW-1133">Transmembrane helix</keyword>
<evidence type="ECO:0000313" key="2">
    <source>
        <dbReference type="Proteomes" id="UP000085678"/>
    </source>
</evidence>
<keyword evidence="1" id="KW-0472">Membrane</keyword>
<dbReference type="AlphaFoldDB" id="A0A1S3H234"/>
<dbReference type="InParanoid" id="A0A1S3H234"/>
<dbReference type="KEGG" id="lak:106151026"/>
<accession>A0A1S3H234</accession>
<proteinExistence type="predicted"/>